<keyword evidence="5 10" id="KW-0819">tRNA processing</keyword>
<dbReference type="GO" id="GO:0052381">
    <property type="term" value="F:tRNA dimethylallyltransferase activity"/>
    <property type="evidence" value="ECO:0007669"/>
    <property type="project" value="UniProtKB-UniRule"/>
</dbReference>
<dbReference type="Gene3D" id="3.40.50.300">
    <property type="entry name" value="P-loop containing nucleotide triphosphate hydrolases"/>
    <property type="match status" value="1"/>
</dbReference>
<dbReference type="GO" id="GO:0006400">
    <property type="term" value="P:tRNA modification"/>
    <property type="evidence" value="ECO:0007669"/>
    <property type="project" value="TreeGrafter"/>
</dbReference>
<evidence type="ECO:0000313" key="15">
    <source>
        <dbReference type="Proteomes" id="UP000253908"/>
    </source>
</evidence>
<dbReference type="InterPro" id="IPR039657">
    <property type="entry name" value="Dimethylallyltransferase"/>
</dbReference>
<dbReference type="EMBL" id="CP024848">
    <property type="protein sequence ID" value="AXI09156.1"/>
    <property type="molecule type" value="Genomic_DNA"/>
</dbReference>
<sequence length="311" mass="35998">MKIRVVAIVGPTAVGKTKLSIEIAKRFNGEIISGDSMQVYKGFDIGTAKISEEETEGIPHHMIDILNPSESFSVADYQYYVQKYIEEVSAKGKLPIIVGGSGLYIQAALYNYNFAEQKRDEAVTRKLEQMIERDGIMPLYHRLEEIDPEQAKKIHPNNHRRVIRALEIYETTGMTMTAYQEKQTLESPYDLILVGLEMERELLYDRINQRVNFMVESGLIKEVKDLYDQGLEESQAMTAIGYKEFIPYFKTGENLDQAIEILKRDSRRYAKRQYTWFKNKMDITWYSLTPSSINEKFEMILDDLAGILEKK</sequence>
<keyword evidence="4 10" id="KW-0808">Transferase</keyword>
<comment type="cofactor">
    <cofactor evidence="1 10">
        <name>Mg(2+)</name>
        <dbReference type="ChEBI" id="CHEBI:18420"/>
    </cofactor>
</comment>
<evidence type="ECO:0000313" key="14">
    <source>
        <dbReference type="EMBL" id="AXI09156.1"/>
    </source>
</evidence>
<keyword evidence="15" id="KW-1185">Reference proteome</keyword>
<evidence type="ECO:0000256" key="13">
    <source>
        <dbReference type="RuleBase" id="RU003785"/>
    </source>
</evidence>
<dbReference type="FunFam" id="1.10.20.140:FF:000001">
    <property type="entry name" value="tRNA dimethylallyltransferase"/>
    <property type="match status" value="1"/>
</dbReference>
<dbReference type="KEGG" id="ocn:CUC15_09555"/>
<accession>A0A345PGM6</accession>
<dbReference type="EC" id="2.5.1.75" evidence="10"/>
<evidence type="ECO:0000256" key="12">
    <source>
        <dbReference type="RuleBase" id="RU003784"/>
    </source>
</evidence>
<proteinExistence type="inferred from homology"/>
<dbReference type="Proteomes" id="UP000253908">
    <property type="component" value="Chromosome"/>
</dbReference>
<dbReference type="SUPFAM" id="SSF52540">
    <property type="entry name" value="P-loop containing nucleoside triphosphate hydrolases"/>
    <property type="match status" value="2"/>
</dbReference>
<evidence type="ECO:0000256" key="9">
    <source>
        <dbReference type="ARBA" id="ARBA00049563"/>
    </source>
</evidence>
<evidence type="ECO:0000256" key="11">
    <source>
        <dbReference type="RuleBase" id="RU003783"/>
    </source>
</evidence>
<gene>
    <name evidence="10" type="primary">miaA</name>
    <name evidence="14" type="ORF">CUC15_09555</name>
</gene>
<dbReference type="OrthoDB" id="9776390at2"/>
<dbReference type="RefSeq" id="WP_114916449.1">
    <property type="nucleotide sequence ID" value="NZ_CP024848.1"/>
</dbReference>
<dbReference type="InterPro" id="IPR027417">
    <property type="entry name" value="P-loop_NTPase"/>
</dbReference>
<organism evidence="14 15">
    <name type="scientific">Oceanobacillus zhaokaii</name>
    <dbReference type="NCBI Taxonomy" id="2052660"/>
    <lineage>
        <taxon>Bacteria</taxon>
        <taxon>Bacillati</taxon>
        <taxon>Bacillota</taxon>
        <taxon>Bacilli</taxon>
        <taxon>Bacillales</taxon>
        <taxon>Bacillaceae</taxon>
        <taxon>Oceanobacillus</taxon>
    </lineage>
</organism>
<comment type="subunit">
    <text evidence="10">Monomer.</text>
</comment>
<comment type="catalytic activity">
    <reaction evidence="9 10 11">
        <text>adenosine(37) in tRNA + dimethylallyl diphosphate = N(6)-dimethylallyladenosine(37) in tRNA + diphosphate</text>
        <dbReference type="Rhea" id="RHEA:26482"/>
        <dbReference type="Rhea" id="RHEA-COMP:10162"/>
        <dbReference type="Rhea" id="RHEA-COMP:10375"/>
        <dbReference type="ChEBI" id="CHEBI:33019"/>
        <dbReference type="ChEBI" id="CHEBI:57623"/>
        <dbReference type="ChEBI" id="CHEBI:74411"/>
        <dbReference type="ChEBI" id="CHEBI:74415"/>
        <dbReference type="EC" id="2.5.1.75"/>
    </reaction>
</comment>
<dbReference type="GO" id="GO:0005524">
    <property type="term" value="F:ATP binding"/>
    <property type="evidence" value="ECO:0007669"/>
    <property type="project" value="UniProtKB-UniRule"/>
</dbReference>
<reference evidence="15" key="1">
    <citation type="submission" date="2017-11" db="EMBL/GenBank/DDBJ databases">
        <authorList>
            <person name="Zhu W."/>
        </authorList>
    </citation>
    <scope>NUCLEOTIDE SEQUENCE [LARGE SCALE GENOMIC DNA]</scope>
    <source>
        <strain evidence="15">160</strain>
    </source>
</reference>
<evidence type="ECO:0000256" key="6">
    <source>
        <dbReference type="ARBA" id="ARBA00022741"/>
    </source>
</evidence>
<feature type="site" description="Interaction with substrate tRNA" evidence="10">
    <location>
        <position position="101"/>
    </location>
</feature>
<dbReference type="HAMAP" id="MF_00185">
    <property type="entry name" value="IPP_trans"/>
    <property type="match status" value="1"/>
</dbReference>
<feature type="binding site" evidence="10">
    <location>
        <begin position="12"/>
        <end position="17"/>
    </location>
    <ligand>
        <name>substrate</name>
    </ligand>
</feature>
<comment type="function">
    <text evidence="2 10 12">Catalyzes the transfer of a dimethylallyl group onto the adenine at position 37 in tRNAs that read codons beginning with uridine, leading to the formation of N6-(dimethylallyl)adenosine (i(6)A).</text>
</comment>
<dbReference type="Pfam" id="PF01715">
    <property type="entry name" value="IPPT"/>
    <property type="match status" value="1"/>
</dbReference>
<dbReference type="InterPro" id="IPR018022">
    <property type="entry name" value="IPT"/>
</dbReference>
<evidence type="ECO:0000256" key="8">
    <source>
        <dbReference type="ARBA" id="ARBA00022842"/>
    </source>
</evidence>
<feature type="region of interest" description="Interaction with substrate tRNA" evidence="10">
    <location>
        <begin position="35"/>
        <end position="38"/>
    </location>
</feature>
<comment type="similarity">
    <text evidence="3 10 13">Belongs to the IPP transferase family.</text>
</comment>
<evidence type="ECO:0000256" key="3">
    <source>
        <dbReference type="ARBA" id="ARBA00005842"/>
    </source>
</evidence>
<feature type="binding site" evidence="10">
    <location>
        <begin position="10"/>
        <end position="17"/>
    </location>
    <ligand>
        <name>ATP</name>
        <dbReference type="ChEBI" id="CHEBI:30616"/>
    </ligand>
</feature>
<evidence type="ECO:0000256" key="1">
    <source>
        <dbReference type="ARBA" id="ARBA00001946"/>
    </source>
</evidence>
<dbReference type="AlphaFoldDB" id="A0A345PGM6"/>
<keyword evidence="8 10" id="KW-0460">Magnesium</keyword>
<dbReference type="PANTHER" id="PTHR11088">
    <property type="entry name" value="TRNA DIMETHYLALLYLTRANSFERASE"/>
    <property type="match status" value="1"/>
</dbReference>
<evidence type="ECO:0000256" key="10">
    <source>
        <dbReference type="HAMAP-Rule" id="MF_00185"/>
    </source>
</evidence>
<name>A0A345PGM6_9BACI</name>
<evidence type="ECO:0000256" key="5">
    <source>
        <dbReference type="ARBA" id="ARBA00022694"/>
    </source>
</evidence>
<feature type="site" description="Interaction with substrate tRNA" evidence="10">
    <location>
        <position position="125"/>
    </location>
</feature>
<evidence type="ECO:0000256" key="4">
    <source>
        <dbReference type="ARBA" id="ARBA00022679"/>
    </source>
</evidence>
<evidence type="ECO:0000256" key="2">
    <source>
        <dbReference type="ARBA" id="ARBA00003213"/>
    </source>
</evidence>
<protein>
    <recommendedName>
        <fullName evidence="10">tRNA dimethylallyltransferase</fullName>
        <ecNumber evidence="10">2.5.1.75</ecNumber>
    </recommendedName>
    <alternativeName>
        <fullName evidence="10">Dimethylallyl diphosphate:tRNA dimethylallyltransferase</fullName>
        <shortName evidence="10">DMAPP:tRNA dimethylallyltransferase</shortName>
        <shortName evidence="10">DMATase</shortName>
    </alternativeName>
    <alternativeName>
        <fullName evidence="10">Isopentenyl-diphosphate:tRNA isopentenyltransferase</fullName>
        <shortName evidence="10">IPP transferase</shortName>
        <shortName evidence="10">IPPT</shortName>
        <shortName evidence="10">IPTase</shortName>
    </alternativeName>
</protein>
<dbReference type="PANTHER" id="PTHR11088:SF60">
    <property type="entry name" value="TRNA DIMETHYLALLYLTRANSFERASE"/>
    <property type="match status" value="1"/>
</dbReference>
<dbReference type="Gene3D" id="1.10.20.140">
    <property type="match status" value="1"/>
</dbReference>
<keyword evidence="6 10" id="KW-0547">Nucleotide-binding</keyword>
<keyword evidence="7 10" id="KW-0067">ATP-binding</keyword>
<comment type="caution">
    <text evidence="10">Lacks conserved residue(s) required for the propagation of feature annotation.</text>
</comment>
<evidence type="ECO:0000256" key="7">
    <source>
        <dbReference type="ARBA" id="ARBA00022840"/>
    </source>
</evidence>
<dbReference type="NCBIfam" id="TIGR00174">
    <property type="entry name" value="miaA"/>
    <property type="match status" value="1"/>
</dbReference>